<name>A0AAV9W233_9PEZI</name>
<accession>A0AAV9W233</accession>
<organism evidence="2 3">
    <name type="scientific">Arthrobotrys musiformis</name>
    <dbReference type="NCBI Taxonomy" id="47236"/>
    <lineage>
        <taxon>Eukaryota</taxon>
        <taxon>Fungi</taxon>
        <taxon>Dikarya</taxon>
        <taxon>Ascomycota</taxon>
        <taxon>Pezizomycotina</taxon>
        <taxon>Orbiliomycetes</taxon>
        <taxon>Orbiliales</taxon>
        <taxon>Orbiliaceae</taxon>
        <taxon>Arthrobotrys</taxon>
    </lineage>
</organism>
<comment type="caution">
    <text evidence="2">The sequence shown here is derived from an EMBL/GenBank/DDBJ whole genome shotgun (WGS) entry which is preliminary data.</text>
</comment>
<evidence type="ECO:0000313" key="3">
    <source>
        <dbReference type="Proteomes" id="UP001370758"/>
    </source>
</evidence>
<dbReference type="Proteomes" id="UP001370758">
    <property type="component" value="Unassembled WGS sequence"/>
</dbReference>
<feature type="compositionally biased region" description="Basic and acidic residues" evidence="1">
    <location>
        <begin position="30"/>
        <end position="44"/>
    </location>
</feature>
<gene>
    <name evidence="2" type="ORF">TWF481_010825</name>
</gene>
<protein>
    <recommendedName>
        <fullName evidence="4">BTB domain-containing protein</fullName>
    </recommendedName>
</protein>
<evidence type="ECO:0000313" key="2">
    <source>
        <dbReference type="EMBL" id="KAK6500482.1"/>
    </source>
</evidence>
<evidence type="ECO:0008006" key="4">
    <source>
        <dbReference type="Google" id="ProtNLM"/>
    </source>
</evidence>
<feature type="region of interest" description="Disordered" evidence="1">
    <location>
        <begin position="26"/>
        <end position="108"/>
    </location>
</feature>
<feature type="compositionally biased region" description="Basic and acidic residues" evidence="1">
    <location>
        <begin position="63"/>
        <end position="94"/>
    </location>
</feature>
<dbReference type="EMBL" id="JAVHJL010000007">
    <property type="protein sequence ID" value="KAK6500482.1"/>
    <property type="molecule type" value="Genomic_DNA"/>
</dbReference>
<keyword evidence="3" id="KW-1185">Reference proteome</keyword>
<dbReference type="AlphaFoldDB" id="A0AAV9W233"/>
<sequence length="580" mass="64110">MVKSWPPGINKGAEFQFKLLEYCQPLERQQGPRKDSQAAHKDEQSSSPPTPGDEEVETNSSGVEKEGVGKPKETITIAEKRARGQDHDKDKNESPESEPPSSLVDRPKQYYESPDLKVVIKGEGGDTTFLVASQSLAMGSKEWRKILNPISLEDLESRPFEASADGTIKVLYLDGVDPLSLDILFQVLHWETEDLPHSLTFDALRKLAVACDKFDCGRILNLWPLVWMEEYEELATLPGYEDWMFIARALHTKNSKVQEITRRMILEVSSASKCGNFLRRDVRGPVVAAHTTEIEINLIPPAILEYVLQERARAVDEVVRLLRQFVGDLTSANEGAGPGSFGLAETEFCRHEACSDIAFGSLCRSLKALNLWPLLHPGTPQEWHGSITTLVMQIENIRMSTFLQPAETAFGPASKPSSEPKPEAPNPNPEALNSNPEPPKPKSGSPKSKVSLKKRNKPLSTRLAPYLDPDLPKKTATDPVPQTGDGSSTVVAESQEKPEESSALNNLPLAPFSTSLDQSELAFSISEDIVWGSTIFGGITYDSVKGYGWAATMKELRYEFPVFEATYRPQAIAHAPQPLH</sequence>
<reference evidence="2 3" key="1">
    <citation type="submission" date="2023-08" db="EMBL/GenBank/DDBJ databases">
        <authorList>
            <person name="Palmer J.M."/>
        </authorList>
    </citation>
    <scope>NUCLEOTIDE SEQUENCE [LARGE SCALE GENOMIC DNA]</scope>
    <source>
        <strain evidence="2 3">TWF481</strain>
    </source>
</reference>
<proteinExistence type="predicted"/>
<feature type="region of interest" description="Disordered" evidence="1">
    <location>
        <begin position="408"/>
        <end position="506"/>
    </location>
</feature>
<evidence type="ECO:0000256" key="1">
    <source>
        <dbReference type="SAM" id="MobiDB-lite"/>
    </source>
</evidence>